<organism evidence="1 2">
    <name type="scientific">Trichoderma asperellum (strain ATCC 204424 / CBS 433.97 / NBRC 101777)</name>
    <dbReference type="NCBI Taxonomy" id="1042311"/>
    <lineage>
        <taxon>Eukaryota</taxon>
        <taxon>Fungi</taxon>
        <taxon>Dikarya</taxon>
        <taxon>Ascomycota</taxon>
        <taxon>Pezizomycotina</taxon>
        <taxon>Sordariomycetes</taxon>
        <taxon>Hypocreomycetidae</taxon>
        <taxon>Hypocreales</taxon>
        <taxon>Hypocreaceae</taxon>
        <taxon>Trichoderma</taxon>
    </lineage>
</organism>
<dbReference type="Proteomes" id="UP000240493">
    <property type="component" value="Unassembled WGS sequence"/>
</dbReference>
<dbReference type="STRING" id="1042311.A0A2T3YQE4"/>
<feature type="non-terminal residue" evidence="1">
    <location>
        <position position="70"/>
    </location>
</feature>
<name>A0A2T3YQE4_TRIA4</name>
<gene>
    <name evidence="1" type="ORF">M441DRAFT_106919</name>
</gene>
<evidence type="ECO:0000313" key="2">
    <source>
        <dbReference type="Proteomes" id="UP000240493"/>
    </source>
</evidence>
<accession>A0A2T3YQE4</accession>
<dbReference type="EMBL" id="KZ679308">
    <property type="protein sequence ID" value="PTB34739.1"/>
    <property type="molecule type" value="Genomic_DNA"/>
</dbReference>
<dbReference type="AlphaFoldDB" id="A0A2T3YQE4"/>
<sequence length="70" mass="8692">IIFNYIINLLRLKELLTNTVYNSIFIVVNKLFKQAYFLLYKKLYFIKNLVYLYIRYIFIEYRLLAEIILN</sequence>
<reference evidence="1 2" key="1">
    <citation type="submission" date="2016-07" db="EMBL/GenBank/DDBJ databases">
        <title>Multiple horizontal gene transfer events from other fungi enriched the ability of initially mycotrophic Trichoderma (Ascomycota) to feed on dead plant biomass.</title>
        <authorList>
            <consortium name="DOE Joint Genome Institute"/>
            <person name="Aerts A."/>
            <person name="Atanasova L."/>
            <person name="Chenthamara K."/>
            <person name="Zhang J."/>
            <person name="Grujic M."/>
            <person name="Henrissat B."/>
            <person name="Kuo A."/>
            <person name="Salamov A."/>
            <person name="Lipzen A."/>
            <person name="Labutti K."/>
            <person name="Barry K."/>
            <person name="Miao Y."/>
            <person name="Rahimi M.J."/>
            <person name="Shen Q."/>
            <person name="Grigoriev I.V."/>
            <person name="Kubicek C.P."/>
            <person name="Druzhinina I.S."/>
        </authorList>
    </citation>
    <scope>NUCLEOTIDE SEQUENCE [LARGE SCALE GENOMIC DNA]</scope>
    <source>
        <strain evidence="1 2">CBS 433.97</strain>
    </source>
</reference>
<keyword evidence="2" id="KW-1185">Reference proteome</keyword>
<feature type="non-terminal residue" evidence="1">
    <location>
        <position position="1"/>
    </location>
</feature>
<evidence type="ECO:0000313" key="1">
    <source>
        <dbReference type="EMBL" id="PTB34739.1"/>
    </source>
</evidence>
<protein>
    <submittedName>
        <fullName evidence="1">Uncharacterized protein</fullName>
    </submittedName>
</protein>
<proteinExistence type="predicted"/>